<evidence type="ECO:0000256" key="1">
    <source>
        <dbReference type="ARBA" id="ARBA00022807"/>
    </source>
</evidence>
<keyword evidence="3" id="KW-1185">Reference proteome</keyword>
<reference evidence="2 3" key="1">
    <citation type="submission" date="2016-09" db="EMBL/GenBank/DDBJ databases">
        <title>The draft genome of Dichanthelium oligosanthes: A C3 panicoid grass species.</title>
        <authorList>
            <person name="Studer A.J."/>
            <person name="Schnable J.C."/>
            <person name="Brutnell T.P."/>
        </authorList>
    </citation>
    <scope>NUCLEOTIDE SEQUENCE [LARGE SCALE GENOMIC DNA]</scope>
    <source>
        <strain evidence="3">cv. Kellogg 1175</strain>
        <tissue evidence="2">Leaf</tissue>
    </source>
</reference>
<dbReference type="InterPro" id="IPR044613">
    <property type="entry name" value="Nep1/2-like"/>
</dbReference>
<dbReference type="GO" id="GO:0019784">
    <property type="term" value="F:deNEDDylase activity"/>
    <property type="evidence" value="ECO:0007669"/>
    <property type="project" value="InterPro"/>
</dbReference>
<keyword evidence="1" id="KW-0788">Thiol protease</keyword>
<name>A0A1E5W702_9POAL</name>
<evidence type="ECO:0000313" key="3">
    <source>
        <dbReference type="Proteomes" id="UP000095767"/>
    </source>
</evidence>
<proteinExistence type="predicted"/>
<dbReference type="PANTHER" id="PTHR46468">
    <property type="entry name" value="SENTRIN-SPECIFIC PROTEASE 8"/>
    <property type="match status" value="1"/>
</dbReference>
<accession>A0A1E5W702</accession>
<dbReference type="Gene3D" id="3.40.395.10">
    <property type="entry name" value="Adenoviral Proteinase, Chain A"/>
    <property type="match status" value="1"/>
</dbReference>
<dbReference type="EMBL" id="LWDX02019699">
    <property type="protein sequence ID" value="OEL33181.1"/>
    <property type="molecule type" value="Genomic_DNA"/>
</dbReference>
<organism evidence="2 3">
    <name type="scientific">Dichanthelium oligosanthes</name>
    <dbReference type="NCBI Taxonomy" id="888268"/>
    <lineage>
        <taxon>Eukaryota</taxon>
        <taxon>Viridiplantae</taxon>
        <taxon>Streptophyta</taxon>
        <taxon>Embryophyta</taxon>
        <taxon>Tracheophyta</taxon>
        <taxon>Spermatophyta</taxon>
        <taxon>Magnoliopsida</taxon>
        <taxon>Liliopsida</taxon>
        <taxon>Poales</taxon>
        <taxon>Poaceae</taxon>
        <taxon>PACMAD clade</taxon>
        <taxon>Panicoideae</taxon>
        <taxon>Panicodae</taxon>
        <taxon>Paniceae</taxon>
        <taxon>Dichantheliinae</taxon>
        <taxon>Dichanthelium</taxon>
    </lineage>
</organism>
<keyword evidence="1" id="KW-0378">Hydrolase</keyword>
<comment type="caution">
    <text evidence="2">The sequence shown here is derived from an EMBL/GenBank/DDBJ whole genome shotgun (WGS) entry which is preliminary data.</text>
</comment>
<dbReference type="Proteomes" id="UP000095767">
    <property type="component" value="Unassembled WGS sequence"/>
</dbReference>
<dbReference type="OrthoDB" id="5065855at2759"/>
<dbReference type="PANTHER" id="PTHR46468:SF1">
    <property type="entry name" value="SENTRIN-SPECIFIC PROTEASE 8"/>
    <property type="match status" value="1"/>
</dbReference>
<dbReference type="GO" id="GO:0000338">
    <property type="term" value="P:protein deneddylation"/>
    <property type="evidence" value="ECO:0007669"/>
    <property type="project" value="TreeGrafter"/>
</dbReference>
<dbReference type="GO" id="GO:0008234">
    <property type="term" value="F:cysteine-type peptidase activity"/>
    <property type="evidence" value="ECO:0007669"/>
    <property type="project" value="UniProtKB-KW"/>
</dbReference>
<sequence>MLLDMEAKLRQMNDSENFDQVDGGTHRSSLVLHVAADGSSTFIHHDSLGRINLPHARRLADTLRPLLRRNS</sequence>
<dbReference type="STRING" id="888268.A0A1E5W702"/>
<protein>
    <submittedName>
        <fullName evidence="2">Uncharacterized protein</fullName>
    </submittedName>
</protein>
<evidence type="ECO:0000313" key="2">
    <source>
        <dbReference type="EMBL" id="OEL33181.1"/>
    </source>
</evidence>
<gene>
    <name evidence="2" type="ORF">BAE44_0005799</name>
</gene>
<dbReference type="AlphaFoldDB" id="A0A1E5W702"/>
<keyword evidence="1" id="KW-0645">Protease</keyword>